<evidence type="ECO:0000256" key="3">
    <source>
        <dbReference type="ARBA" id="ARBA00022741"/>
    </source>
</evidence>
<dbReference type="GeneID" id="9039674"/>
<keyword evidence="1 7" id="KW-0723">Serine/threonine-protein kinase</keyword>
<evidence type="ECO:0000256" key="5">
    <source>
        <dbReference type="ARBA" id="ARBA00022840"/>
    </source>
</evidence>
<dbReference type="InterPro" id="IPR017441">
    <property type="entry name" value="Protein_kinase_ATP_BS"/>
</dbReference>
<dbReference type="InParanoid" id="C5K778"/>
<dbReference type="GO" id="GO:0004691">
    <property type="term" value="F:cAMP-dependent protein kinase activity"/>
    <property type="evidence" value="ECO:0007669"/>
    <property type="project" value="TreeGrafter"/>
</dbReference>
<dbReference type="AlphaFoldDB" id="C5K778"/>
<evidence type="ECO:0000256" key="7">
    <source>
        <dbReference type="RuleBase" id="RU000304"/>
    </source>
</evidence>
<evidence type="ECO:0000256" key="4">
    <source>
        <dbReference type="ARBA" id="ARBA00022777"/>
    </source>
</evidence>
<evidence type="ECO:0000259" key="9">
    <source>
        <dbReference type="PROSITE" id="PS51285"/>
    </source>
</evidence>
<dbReference type="PROSITE" id="PS51285">
    <property type="entry name" value="AGC_KINASE_CTER"/>
    <property type="match status" value="1"/>
</dbReference>
<dbReference type="PROSITE" id="PS00107">
    <property type="entry name" value="PROTEIN_KINASE_ATP"/>
    <property type="match status" value="1"/>
</dbReference>
<proteinExistence type="inferred from homology"/>
<evidence type="ECO:0000313" key="11">
    <source>
        <dbReference type="Proteomes" id="UP000007800"/>
    </source>
</evidence>
<evidence type="ECO:0000259" key="8">
    <source>
        <dbReference type="PROSITE" id="PS50011"/>
    </source>
</evidence>
<dbReference type="Proteomes" id="UP000007800">
    <property type="component" value="Unassembled WGS sequence"/>
</dbReference>
<evidence type="ECO:0000256" key="6">
    <source>
        <dbReference type="PROSITE-ProRule" id="PRU10141"/>
    </source>
</evidence>
<dbReference type="OrthoDB" id="63267at2759"/>
<keyword evidence="5 6" id="KW-0067">ATP-binding</keyword>
<dbReference type="Pfam" id="PF00069">
    <property type="entry name" value="Pkinase"/>
    <property type="match status" value="1"/>
</dbReference>
<feature type="domain" description="Protein kinase" evidence="8">
    <location>
        <begin position="159"/>
        <end position="415"/>
    </location>
</feature>
<dbReference type="RefSeq" id="XP_002787617.1">
    <property type="nucleotide sequence ID" value="XM_002787571.1"/>
</dbReference>
<dbReference type="InterPro" id="IPR008271">
    <property type="entry name" value="Ser/Thr_kinase_AS"/>
</dbReference>
<dbReference type="PANTHER" id="PTHR24353">
    <property type="entry name" value="CYCLIC NUCLEOTIDE-DEPENDENT PROTEIN KINASE"/>
    <property type="match status" value="1"/>
</dbReference>
<reference evidence="10 11" key="1">
    <citation type="submission" date="2008-07" db="EMBL/GenBank/DDBJ databases">
        <authorList>
            <person name="El-Sayed N."/>
            <person name="Caler E."/>
            <person name="Inman J."/>
            <person name="Amedeo P."/>
            <person name="Hass B."/>
            <person name="Wortman J."/>
        </authorList>
    </citation>
    <scope>NUCLEOTIDE SEQUENCE [LARGE SCALE GENOMIC DNA]</scope>
    <source>
        <strain evidence="11">ATCC 50983 / TXsc</strain>
    </source>
</reference>
<keyword evidence="3 6" id="KW-0547">Nucleotide-binding</keyword>
<evidence type="ECO:0000256" key="2">
    <source>
        <dbReference type="ARBA" id="ARBA00022679"/>
    </source>
</evidence>
<dbReference type="SMART" id="SM00220">
    <property type="entry name" value="S_TKc"/>
    <property type="match status" value="1"/>
</dbReference>
<dbReference type="FunFam" id="1.10.510.10:FF:000005">
    <property type="entry name" value="cAMP-dependent protein kinase catalytic subunit alpha"/>
    <property type="match status" value="1"/>
</dbReference>
<protein>
    <submittedName>
        <fullName evidence="10">cAMP-dependent protein kinase catalytic subunit, putative</fullName>
    </submittedName>
</protein>
<accession>C5K778</accession>
<dbReference type="PANTHER" id="PTHR24353:SF37">
    <property type="entry name" value="CAMP-DEPENDENT PROTEIN KINASE CATALYTIC SUBUNIT PRKX"/>
    <property type="match status" value="1"/>
</dbReference>
<keyword evidence="2" id="KW-0808">Transferase</keyword>
<dbReference type="PROSITE" id="PS50011">
    <property type="entry name" value="PROTEIN_KINASE_DOM"/>
    <property type="match status" value="1"/>
</dbReference>
<dbReference type="Gene3D" id="3.30.200.20">
    <property type="entry name" value="Phosphorylase Kinase, domain 1"/>
    <property type="match status" value="1"/>
</dbReference>
<organism evidence="11">
    <name type="scientific">Perkinsus marinus (strain ATCC 50983 / TXsc)</name>
    <dbReference type="NCBI Taxonomy" id="423536"/>
    <lineage>
        <taxon>Eukaryota</taxon>
        <taxon>Sar</taxon>
        <taxon>Alveolata</taxon>
        <taxon>Perkinsozoa</taxon>
        <taxon>Perkinsea</taxon>
        <taxon>Perkinsida</taxon>
        <taxon>Perkinsidae</taxon>
        <taxon>Perkinsus</taxon>
    </lineage>
</organism>
<dbReference type="GO" id="GO:0005952">
    <property type="term" value="C:cAMP-dependent protein kinase complex"/>
    <property type="evidence" value="ECO:0007669"/>
    <property type="project" value="TreeGrafter"/>
</dbReference>
<evidence type="ECO:0000256" key="1">
    <source>
        <dbReference type="ARBA" id="ARBA00022527"/>
    </source>
</evidence>
<feature type="domain" description="AGC-kinase C-terminal" evidence="9">
    <location>
        <begin position="417"/>
        <end position="478"/>
    </location>
</feature>
<dbReference type="GO" id="GO:0005829">
    <property type="term" value="C:cytosol"/>
    <property type="evidence" value="ECO:0007669"/>
    <property type="project" value="TreeGrafter"/>
</dbReference>
<name>C5K778_PERM5</name>
<dbReference type="InterPro" id="IPR000719">
    <property type="entry name" value="Prot_kinase_dom"/>
</dbReference>
<dbReference type="EMBL" id="GG671079">
    <property type="protein sequence ID" value="EER19413.1"/>
    <property type="molecule type" value="Genomic_DNA"/>
</dbReference>
<dbReference type="PROSITE" id="PS00108">
    <property type="entry name" value="PROTEIN_KINASE_ST"/>
    <property type="match status" value="1"/>
</dbReference>
<dbReference type="InterPro" id="IPR000961">
    <property type="entry name" value="AGC-kinase_C"/>
</dbReference>
<gene>
    <name evidence="10" type="ORF">Pmar_PMAR012391</name>
</gene>
<keyword evidence="4 10" id="KW-0418">Kinase</keyword>
<dbReference type="GO" id="GO:0005524">
    <property type="term" value="F:ATP binding"/>
    <property type="evidence" value="ECO:0007669"/>
    <property type="project" value="UniProtKB-UniRule"/>
</dbReference>
<dbReference type="Gene3D" id="1.10.510.10">
    <property type="entry name" value="Transferase(Phosphotransferase) domain 1"/>
    <property type="match status" value="1"/>
</dbReference>
<dbReference type="InterPro" id="IPR011009">
    <property type="entry name" value="Kinase-like_dom_sf"/>
</dbReference>
<keyword evidence="11" id="KW-1185">Reference proteome</keyword>
<evidence type="ECO:0000313" key="10">
    <source>
        <dbReference type="EMBL" id="EER19413.1"/>
    </source>
</evidence>
<dbReference type="CDD" id="cd05580">
    <property type="entry name" value="STKc_PKA_like"/>
    <property type="match status" value="1"/>
</dbReference>
<comment type="similarity">
    <text evidence="7">Belongs to the protein kinase superfamily.</text>
</comment>
<sequence length="478" mass="55252">MGPYRVGKVIIIVAEDFCDISALQKYTADPSNELLEEIQRNLDITVQRCKRQLKTDSREQDVKDCHAAIEQTYSQCMEAAELAEDPMNKSEVRQYPIHTDCKVLASPISNDKKDVQQEIRRSTSIALDQRNGQWKEYMNRVAQQRALVSLKPQYCLDDFDLGDIVGTGRFGRVRIVKIKGAEDRTPFALKILYKLEVIRLKQVGHVRAEREILQRLSHPFIVNLFTTFRDEIRLFMLMEYVNGGELFSLIRKGERLLNEDARFYAAEIVLAFEYLHSLNIVYRDLKPENLLIDFEGHIKIADLGFAKVVTDRTWTLCGTPEYMAPETIQYQGHGKAVDWWALGVLIFEMIAGYVPFNDRNPLGIYRKVLIGRLEFPRHFDSKAKDLVKHLLVRDRRKRYGCLRDGVEDIKNHKWFKGKVDWEKALKRERAAPFIPHVQGADDTSMFNGYLEASGYSSPSEYSSAYIDGDDNEDAFIDF</sequence>
<dbReference type="SUPFAM" id="SSF56112">
    <property type="entry name" value="Protein kinase-like (PK-like)"/>
    <property type="match status" value="1"/>
</dbReference>
<feature type="binding site" evidence="6">
    <location>
        <position position="190"/>
    </location>
    <ligand>
        <name>ATP</name>
        <dbReference type="ChEBI" id="CHEBI:30616"/>
    </ligand>
</feature>